<dbReference type="Proteomes" id="UP001430193">
    <property type="component" value="Unassembled WGS sequence"/>
</dbReference>
<proteinExistence type="predicted"/>
<gene>
    <name evidence="1" type="ORF">ISS99_19040</name>
</gene>
<organism evidence="1 2">
    <name type="scientific">Dyella mobilis</name>
    <dbReference type="NCBI Taxonomy" id="1849582"/>
    <lineage>
        <taxon>Bacteria</taxon>
        <taxon>Pseudomonadati</taxon>
        <taxon>Pseudomonadota</taxon>
        <taxon>Gammaproteobacteria</taxon>
        <taxon>Lysobacterales</taxon>
        <taxon>Rhodanobacteraceae</taxon>
        <taxon>Dyella</taxon>
    </lineage>
</organism>
<accession>A0ABS2KKK9</accession>
<evidence type="ECO:0000313" key="1">
    <source>
        <dbReference type="EMBL" id="MBM7131624.1"/>
    </source>
</evidence>
<evidence type="ECO:0000313" key="2">
    <source>
        <dbReference type="Proteomes" id="UP001430193"/>
    </source>
</evidence>
<dbReference type="EMBL" id="JADIKF010000040">
    <property type="protein sequence ID" value="MBM7131624.1"/>
    <property type="molecule type" value="Genomic_DNA"/>
</dbReference>
<comment type="caution">
    <text evidence="1">The sequence shown here is derived from an EMBL/GenBank/DDBJ whole genome shotgun (WGS) entry which is preliminary data.</text>
</comment>
<protein>
    <submittedName>
        <fullName evidence="1">Uncharacterized protein</fullName>
    </submittedName>
</protein>
<name>A0ABS2KKK9_9GAMM</name>
<keyword evidence="2" id="KW-1185">Reference proteome</keyword>
<dbReference type="RefSeq" id="WP_204633181.1">
    <property type="nucleotide sequence ID" value="NZ_BSOC01000001.1"/>
</dbReference>
<reference evidence="1" key="1">
    <citation type="submission" date="2020-10" db="EMBL/GenBank/DDBJ databases">
        <title>Phylogeny of dyella-like bacteria.</title>
        <authorList>
            <person name="Fu J."/>
        </authorList>
    </citation>
    <scope>NUCLEOTIDE SEQUENCE</scope>
    <source>
        <strain evidence="1">DHON07</strain>
    </source>
</reference>
<sequence length="235" mass="26403">MRVHTWMRPWLLAMALMGMVRVGWASDSTLIDPATRIDPVMVLANFDLGPCSQEIPGLLNRPLLGFALDPDKMKQMPTYVFCRNLPQAMLQHLLAHHVDAVLQEFDTQPLKRDPYIAAFQAFEQKAFKAPENAKRYVLQYDGTYFGENARANLVISLFSPVNADGKRAHLGDFDLGNLLYEPVVPYAKYTTLRLMSPDDVAERIAATLESRCAKKGLFGSSMPCTDRFHLTAPGR</sequence>